<sequence length="114" mass="11884">VSVYGLPGTRIENGKPVQLEVLQDLGQAHASILNGDPNIILGHAGQPQVTVSAGGQQIPVSQIIATQAGHDGLVGHSQQQDASANTAQLAVAGQTSQQVPNNRVEFVQHHNIDM</sequence>
<evidence type="ECO:0000313" key="2">
    <source>
        <dbReference type="Proteomes" id="UP000838756"/>
    </source>
</evidence>
<comment type="caution">
    <text evidence="1">The sequence shown here is derived from an EMBL/GenBank/DDBJ whole genome shotgun (WGS) entry which is preliminary data.</text>
</comment>
<feature type="non-terminal residue" evidence="1">
    <location>
        <position position="1"/>
    </location>
</feature>
<organism evidence="1 2">
    <name type="scientific">Pararge aegeria aegeria</name>
    <dbReference type="NCBI Taxonomy" id="348720"/>
    <lineage>
        <taxon>Eukaryota</taxon>
        <taxon>Metazoa</taxon>
        <taxon>Ecdysozoa</taxon>
        <taxon>Arthropoda</taxon>
        <taxon>Hexapoda</taxon>
        <taxon>Insecta</taxon>
        <taxon>Pterygota</taxon>
        <taxon>Neoptera</taxon>
        <taxon>Endopterygota</taxon>
        <taxon>Lepidoptera</taxon>
        <taxon>Glossata</taxon>
        <taxon>Ditrysia</taxon>
        <taxon>Papilionoidea</taxon>
        <taxon>Nymphalidae</taxon>
        <taxon>Satyrinae</taxon>
        <taxon>Satyrini</taxon>
        <taxon>Parargina</taxon>
        <taxon>Pararge</taxon>
    </lineage>
</organism>
<feature type="non-terminal residue" evidence="1">
    <location>
        <position position="114"/>
    </location>
</feature>
<name>A0A8S4R2V7_9NEOP</name>
<evidence type="ECO:0000313" key="1">
    <source>
        <dbReference type="EMBL" id="CAH2226798.1"/>
    </source>
</evidence>
<dbReference type="OrthoDB" id="654211at2759"/>
<dbReference type="Proteomes" id="UP000838756">
    <property type="component" value="Unassembled WGS sequence"/>
</dbReference>
<dbReference type="EMBL" id="CAKXAJ010022055">
    <property type="protein sequence ID" value="CAH2226798.1"/>
    <property type="molecule type" value="Genomic_DNA"/>
</dbReference>
<protein>
    <submittedName>
        <fullName evidence="1">Jg14386 protein</fullName>
    </submittedName>
</protein>
<proteinExistence type="predicted"/>
<gene>
    <name evidence="1" type="primary">jg14386</name>
    <name evidence="1" type="ORF">PAEG_LOCUS7490</name>
</gene>
<accession>A0A8S4R2V7</accession>
<dbReference type="AlphaFoldDB" id="A0A8S4R2V7"/>
<keyword evidence="2" id="KW-1185">Reference proteome</keyword>
<reference evidence="1" key="1">
    <citation type="submission" date="2022-03" db="EMBL/GenBank/DDBJ databases">
        <authorList>
            <person name="Lindestad O."/>
        </authorList>
    </citation>
    <scope>NUCLEOTIDE SEQUENCE</scope>
</reference>